<dbReference type="Gene3D" id="1.10.220.150">
    <property type="entry name" value="Arf GTPase activating protein"/>
    <property type="match status" value="1"/>
</dbReference>
<feature type="compositionally biased region" description="Polar residues" evidence="6">
    <location>
        <begin position="679"/>
        <end position="688"/>
    </location>
</feature>
<dbReference type="Pfam" id="PF01412">
    <property type="entry name" value="ArfGap"/>
    <property type="match status" value="1"/>
</dbReference>
<feature type="compositionally biased region" description="Polar residues" evidence="6">
    <location>
        <begin position="559"/>
        <end position="579"/>
    </location>
</feature>
<feature type="compositionally biased region" description="Polar residues" evidence="6">
    <location>
        <begin position="587"/>
        <end position="607"/>
    </location>
</feature>
<dbReference type="AlphaFoldDB" id="A0A1J4KHS8"/>
<feature type="compositionally biased region" description="Polar residues" evidence="6">
    <location>
        <begin position="183"/>
        <end position="202"/>
    </location>
</feature>
<keyword evidence="2" id="KW-0479">Metal-binding</keyword>
<dbReference type="GO" id="GO:0005096">
    <property type="term" value="F:GTPase activator activity"/>
    <property type="evidence" value="ECO:0007669"/>
    <property type="project" value="UniProtKB-KW"/>
</dbReference>
<feature type="region of interest" description="Disordered" evidence="6">
    <location>
        <begin position="679"/>
        <end position="705"/>
    </location>
</feature>
<dbReference type="InterPro" id="IPR038508">
    <property type="entry name" value="ArfGAP_dom_sf"/>
</dbReference>
<feature type="compositionally biased region" description="Polar residues" evidence="6">
    <location>
        <begin position="144"/>
        <end position="167"/>
    </location>
</feature>
<dbReference type="CDD" id="cd08204">
    <property type="entry name" value="ArfGap"/>
    <property type="match status" value="1"/>
</dbReference>
<feature type="compositionally biased region" description="Polar residues" evidence="6">
    <location>
        <begin position="272"/>
        <end position="309"/>
    </location>
</feature>
<evidence type="ECO:0000313" key="9">
    <source>
        <dbReference type="Proteomes" id="UP000179807"/>
    </source>
</evidence>
<evidence type="ECO:0000256" key="6">
    <source>
        <dbReference type="SAM" id="MobiDB-lite"/>
    </source>
</evidence>
<organism evidence="8 9">
    <name type="scientific">Tritrichomonas foetus</name>
    <dbReference type="NCBI Taxonomy" id="1144522"/>
    <lineage>
        <taxon>Eukaryota</taxon>
        <taxon>Metamonada</taxon>
        <taxon>Parabasalia</taxon>
        <taxon>Tritrichomonadida</taxon>
        <taxon>Tritrichomonadidae</taxon>
        <taxon>Tritrichomonas</taxon>
    </lineage>
</organism>
<accession>A0A1J4KHS8</accession>
<protein>
    <recommendedName>
        <fullName evidence="7">Arf-GAP domain-containing protein</fullName>
    </recommendedName>
</protein>
<dbReference type="SMART" id="SM00105">
    <property type="entry name" value="ArfGap"/>
    <property type="match status" value="1"/>
</dbReference>
<evidence type="ECO:0000256" key="1">
    <source>
        <dbReference type="ARBA" id="ARBA00022468"/>
    </source>
</evidence>
<dbReference type="GO" id="GO:0005737">
    <property type="term" value="C:cytoplasm"/>
    <property type="evidence" value="ECO:0007669"/>
    <property type="project" value="TreeGrafter"/>
</dbReference>
<dbReference type="GeneID" id="94837037"/>
<dbReference type="PROSITE" id="PS50115">
    <property type="entry name" value="ARFGAP"/>
    <property type="match status" value="1"/>
</dbReference>
<feature type="compositionally biased region" description="Basic and acidic residues" evidence="6">
    <location>
        <begin position="480"/>
        <end position="495"/>
    </location>
</feature>
<feature type="compositionally biased region" description="Low complexity" evidence="6">
    <location>
        <begin position="622"/>
        <end position="634"/>
    </location>
</feature>
<dbReference type="EMBL" id="MLAK01000646">
    <property type="protein sequence ID" value="OHT09206.1"/>
    <property type="molecule type" value="Genomic_DNA"/>
</dbReference>
<evidence type="ECO:0000256" key="2">
    <source>
        <dbReference type="ARBA" id="ARBA00022723"/>
    </source>
</evidence>
<dbReference type="PANTHER" id="PTHR45705:SF1">
    <property type="entry name" value="FI20236P1"/>
    <property type="match status" value="1"/>
</dbReference>
<keyword evidence="1" id="KW-0343">GTPase activation</keyword>
<feature type="region of interest" description="Disordered" evidence="6">
    <location>
        <begin position="555"/>
        <end position="647"/>
    </location>
</feature>
<dbReference type="OrthoDB" id="73919at2759"/>
<dbReference type="FunFam" id="1.10.220.150:FF:000009">
    <property type="entry name" value="stromal membrane-associated protein 1 isoform X1"/>
    <property type="match status" value="1"/>
</dbReference>
<evidence type="ECO:0000256" key="5">
    <source>
        <dbReference type="PROSITE-ProRule" id="PRU00288"/>
    </source>
</evidence>
<proteinExistence type="predicted"/>
<feature type="compositionally biased region" description="Acidic residues" evidence="6">
    <location>
        <begin position="465"/>
        <end position="479"/>
    </location>
</feature>
<dbReference type="GO" id="GO:0008270">
    <property type="term" value="F:zinc ion binding"/>
    <property type="evidence" value="ECO:0007669"/>
    <property type="project" value="UniProtKB-KW"/>
</dbReference>
<dbReference type="PRINTS" id="PR00405">
    <property type="entry name" value="REVINTRACTNG"/>
</dbReference>
<feature type="region of interest" description="Disordered" evidence="6">
    <location>
        <begin position="259"/>
        <end position="381"/>
    </location>
</feature>
<dbReference type="InterPro" id="IPR001164">
    <property type="entry name" value="ArfGAP_dom"/>
</dbReference>
<dbReference type="InterPro" id="IPR051718">
    <property type="entry name" value="ARF_GTPase-activating"/>
</dbReference>
<feature type="region of interest" description="Disordered" evidence="6">
    <location>
        <begin position="465"/>
        <end position="530"/>
    </location>
</feature>
<evidence type="ECO:0000259" key="7">
    <source>
        <dbReference type="PROSITE" id="PS50115"/>
    </source>
</evidence>
<dbReference type="RefSeq" id="XP_068362342.1">
    <property type="nucleotide sequence ID" value="XM_068502333.1"/>
</dbReference>
<evidence type="ECO:0000256" key="3">
    <source>
        <dbReference type="ARBA" id="ARBA00022771"/>
    </source>
</evidence>
<evidence type="ECO:0000256" key="4">
    <source>
        <dbReference type="ARBA" id="ARBA00022833"/>
    </source>
</evidence>
<feature type="compositionally biased region" description="Polar residues" evidence="6">
    <location>
        <begin position="515"/>
        <end position="530"/>
    </location>
</feature>
<keyword evidence="4" id="KW-0862">Zinc</keyword>
<evidence type="ECO:0000313" key="8">
    <source>
        <dbReference type="EMBL" id="OHT09206.1"/>
    </source>
</evidence>
<feature type="region of interest" description="Disordered" evidence="6">
    <location>
        <begin position="144"/>
        <end position="218"/>
    </location>
</feature>
<comment type="caution">
    <text evidence="8">The sequence shown here is derived from an EMBL/GenBank/DDBJ whole genome shotgun (WGS) entry which is preliminary data.</text>
</comment>
<sequence length="705" mass="78979">MSVDHKKRVLTLMKLPENSRCADCHAKDPRWASSKLGIFICINCSGIHRGLGTHISFVRSCTLDSWKEEEAAMMEKVGNAKGNAFWEANLPPDYQRPHTDDRDGMTRFIRQKYEFMKWIDPSMQPPHLPDGVFLNNNTNTDTNVYSFQDSFGSSTQNNATDGQNPNEGQKRRRKKKKVDHTNIDYNQSNGFKETNPDNTSVNEKWKNEGFQKEYPNSELQKMMRNSESGGRPNYSEDNGRYIAKHEFTEAKAKLKDNRGWFGQPKRLPPQQAHDSNGSQYVQRQEAPSNDSLVNSESNNDSPNGETNNEIIFDPFTGKPLNQNNNEEDSEVESESTLKDKLRGLWHTGLGMLKKRSKKSDSTNNFKPRLPQAGGSDPLGEPARPRFDTFEIRNRLPNNISNSQDVFKISNQTSNRSDSMNNHETKNITNQYKNDMNQKIEASIQQKHAGSSGGGVFDLLGEDEVVDDDDNQIGNDDQDTKEEANLEEQQRWREEAATMVPKSGNPFLPAVANAGNPFSSSSSAAPTEQQNSGELLDLDFGESIHEEMKKTSNDLFDLDISNQPPQQPSGSTLSTPQPQNDLFDFSAPINTLASNGQVNEQKGGSFSNDLFDLSVPPPTEPRQLQQQDSSFSSSLTNTGRQEHESSSPILNVNVDFNVGMNGKIFGSHNFSSATQNVGHTYTQNSQTLPRPQKSKNDDPFSSIDPF</sequence>
<name>A0A1J4KHS8_9EUKA</name>
<dbReference type="PANTHER" id="PTHR45705">
    <property type="entry name" value="FI20236P1"/>
    <property type="match status" value="1"/>
</dbReference>
<dbReference type="Proteomes" id="UP000179807">
    <property type="component" value="Unassembled WGS sequence"/>
</dbReference>
<dbReference type="SUPFAM" id="SSF57863">
    <property type="entry name" value="ArfGap/RecO-like zinc finger"/>
    <property type="match status" value="1"/>
</dbReference>
<dbReference type="InterPro" id="IPR037278">
    <property type="entry name" value="ARFGAP/RecO"/>
</dbReference>
<keyword evidence="3 5" id="KW-0863">Zinc-finger</keyword>
<feature type="domain" description="Arf-GAP" evidence="7">
    <location>
        <begin position="6"/>
        <end position="126"/>
    </location>
</feature>
<dbReference type="VEuPathDB" id="TrichDB:TRFO_22048"/>
<reference evidence="8" key="1">
    <citation type="submission" date="2016-10" db="EMBL/GenBank/DDBJ databases">
        <authorList>
            <person name="Benchimol M."/>
            <person name="Almeida L.G."/>
            <person name="Vasconcelos A.T."/>
            <person name="Perreira-Neves A."/>
            <person name="Rosa I.A."/>
            <person name="Tasca T."/>
            <person name="Bogo M.R."/>
            <person name="de Souza W."/>
        </authorList>
    </citation>
    <scope>NUCLEOTIDE SEQUENCE [LARGE SCALE GENOMIC DNA]</scope>
    <source>
        <strain evidence="8">K</strain>
    </source>
</reference>
<gene>
    <name evidence="8" type="ORF">TRFO_22048</name>
</gene>
<keyword evidence="9" id="KW-1185">Reference proteome</keyword>